<sequence length="131" mass="14536">MAALYRAIVPVDNIDIAVRFYSKVLETPGQRVSKGRHYFDCGGTILACYDPVRDGDPLTNRWSFHTNQYLYFAVNDLNQTLTAVEHAGGRVTAGIQSMPWGETILYAQDPFGTPIAFVDSSTVFMGGTFFD</sequence>
<evidence type="ECO:0000313" key="3">
    <source>
        <dbReference type="Proteomes" id="UP000242699"/>
    </source>
</evidence>
<evidence type="ECO:0000259" key="1">
    <source>
        <dbReference type="PROSITE" id="PS51819"/>
    </source>
</evidence>
<reference evidence="2 3" key="1">
    <citation type="journal article" date="2014" name="BMC Genomics">
        <title>Comparison of environmental and isolate Sulfobacillus genomes reveals diverse carbon, sulfur, nitrogen, and hydrogen metabolisms.</title>
        <authorList>
            <person name="Justice N.B."/>
            <person name="Norman A."/>
            <person name="Brown C.T."/>
            <person name="Singh A."/>
            <person name="Thomas B.C."/>
            <person name="Banfield J.F."/>
        </authorList>
    </citation>
    <scope>NUCLEOTIDE SEQUENCE [LARGE SCALE GENOMIC DNA]</scope>
    <source>
        <strain evidence="2">AMDSBA1</strain>
    </source>
</reference>
<accession>A0A2T2WRJ2</accession>
<dbReference type="EMBL" id="PXYT01000066">
    <property type="protein sequence ID" value="PSR24855.1"/>
    <property type="molecule type" value="Genomic_DNA"/>
</dbReference>
<evidence type="ECO:0000313" key="2">
    <source>
        <dbReference type="EMBL" id="PSR24855.1"/>
    </source>
</evidence>
<dbReference type="SUPFAM" id="SSF54593">
    <property type="entry name" value="Glyoxalase/Bleomycin resistance protein/Dihydroxybiphenyl dioxygenase"/>
    <property type="match status" value="1"/>
</dbReference>
<dbReference type="InterPro" id="IPR029068">
    <property type="entry name" value="Glyas_Bleomycin-R_OHBP_Dase"/>
</dbReference>
<comment type="caution">
    <text evidence="2">The sequence shown here is derived from an EMBL/GenBank/DDBJ whole genome shotgun (WGS) entry which is preliminary data.</text>
</comment>
<protein>
    <submittedName>
        <fullName evidence="2">VOC family protein</fullName>
    </submittedName>
</protein>
<dbReference type="AlphaFoldDB" id="A0A2T2WRJ2"/>
<dbReference type="Proteomes" id="UP000242699">
    <property type="component" value="Unassembled WGS sequence"/>
</dbReference>
<gene>
    <name evidence="2" type="ORF">C7B43_18150</name>
</gene>
<dbReference type="PROSITE" id="PS51819">
    <property type="entry name" value="VOC"/>
    <property type="match status" value="1"/>
</dbReference>
<dbReference type="Pfam" id="PF00903">
    <property type="entry name" value="Glyoxalase"/>
    <property type="match status" value="1"/>
</dbReference>
<dbReference type="InterPro" id="IPR037523">
    <property type="entry name" value="VOC_core"/>
</dbReference>
<feature type="domain" description="VOC" evidence="1">
    <location>
        <begin position="2"/>
        <end position="120"/>
    </location>
</feature>
<dbReference type="Gene3D" id="3.10.180.10">
    <property type="entry name" value="2,3-Dihydroxybiphenyl 1,2-Dioxygenase, domain 1"/>
    <property type="match status" value="1"/>
</dbReference>
<dbReference type="InterPro" id="IPR004360">
    <property type="entry name" value="Glyas_Fos-R_dOase_dom"/>
</dbReference>
<name>A0A2T2WRJ2_9FIRM</name>
<proteinExistence type="predicted"/>
<organism evidence="2 3">
    <name type="scientific">Sulfobacillus benefaciens</name>
    <dbReference type="NCBI Taxonomy" id="453960"/>
    <lineage>
        <taxon>Bacteria</taxon>
        <taxon>Bacillati</taxon>
        <taxon>Bacillota</taxon>
        <taxon>Clostridia</taxon>
        <taxon>Eubacteriales</taxon>
        <taxon>Clostridiales Family XVII. Incertae Sedis</taxon>
        <taxon>Sulfobacillus</taxon>
    </lineage>
</organism>